<sequence length="131" mass="13098">MPRYDKYDPYVGGFRAALAEAISAEDSFTVYGVGLDSNGHVVLGAGQTEVAGVLIAHGAKKVGDIVDVMTSGEIVEFTADGTPDGAAAAAGTNYGAGDDGAVSAAGATHIGHTVEAQRLVVRVHPTQNGGA</sequence>
<evidence type="ECO:0000313" key="1">
    <source>
        <dbReference type="EMBL" id="WZE63459.1"/>
    </source>
</evidence>
<protein>
    <submittedName>
        <fullName evidence="1">Minor capsid protein</fullName>
    </submittedName>
</protein>
<reference evidence="1" key="1">
    <citation type="submission" date="2023-10" db="EMBL/GenBank/DDBJ databases">
        <title>Two new lytic phages for Micrococcus sp. strain 1402.</title>
        <authorList>
            <person name="Petrzik K."/>
        </authorList>
    </citation>
    <scope>NUCLEOTIDE SEQUENCE</scope>
</reference>
<organism evidence="1">
    <name type="scientific">Micrococcus phage Kurnik</name>
    <dbReference type="NCBI Taxonomy" id="3092208"/>
    <lineage>
        <taxon>Viruses</taxon>
        <taxon>Duplodnaviria</taxon>
        <taxon>Heunggongvirae</taxon>
        <taxon>Uroviricota</taxon>
        <taxon>Caudoviricetes</taxon>
    </lineage>
</organism>
<proteinExistence type="predicted"/>
<accession>A0AAU6R5B9</accession>
<name>A0AAU6R5B9_9CAUD</name>
<dbReference type="EMBL" id="OR756649">
    <property type="protein sequence ID" value="WZE63459.1"/>
    <property type="molecule type" value="Genomic_DNA"/>
</dbReference>